<gene>
    <name evidence="2" type="ORF">CYMTET_15361</name>
</gene>
<evidence type="ECO:0000256" key="1">
    <source>
        <dbReference type="SAM" id="MobiDB-lite"/>
    </source>
</evidence>
<feature type="region of interest" description="Disordered" evidence="1">
    <location>
        <begin position="1"/>
        <end position="20"/>
    </location>
</feature>
<organism evidence="2 3">
    <name type="scientific">Cymbomonas tetramitiformis</name>
    <dbReference type="NCBI Taxonomy" id="36881"/>
    <lineage>
        <taxon>Eukaryota</taxon>
        <taxon>Viridiplantae</taxon>
        <taxon>Chlorophyta</taxon>
        <taxon>Pyramimonadophyceae</taxon>
        <taxon>Pyramimonadales</taxon>
        <taxon>Pyramimonadaceae</taxon>
        <taxon>Cymbomonas</taxon>
    </lineage>
</organism>
<evidence type="ECO:0000313" key="3">
    <source>
        <dbReference type="Proteomes" id="UP001190700"/>
    </source>
</evidence>
<dbReference type="AlphaFoldDB" id="A0AAE0GFM1"/>
<protein>
    <submittedName>
        <fullName evidence="2">Uncharacterized protein</fullName>
    </submittedName>
</protein>
<evidence type="ECO:0000313" key="2">
    <source>
        <dbReference type="EMBL" id="KAK3276576.1"/>
    </source>
</evidence>
<reference evidence="2 3" key="1">
    <citation type="journal article" date="2015" name="Genome Biol. Evol.">
        <title>Comparative Genomics of a Bacterivorous Green Alga Reveals Evolutionary Causalities and Consequences of Phago-Mixotrophic Mode of Nutrition.</title>
        <authorList>
            <person name="Burns J.A."/>
            <person name="Paasch A."/>
            <person name="Narechania A."/>
            <person name="Kim E."/>
        </authorList>
    </citation>
    <scope>NUCLEOTIDE SEQUENCE [LARGE SCALE GENOMIC DNA]</scope>
    <source>
        <strain evidence="2 3">PLY_AMNH</strain>
    </source>
</reference>
<dbReference type="Proteomes" id="UP001190700">
    <property type="component" value="Unassembled WGS sequence"/>
</dbReference>
<proteinExistence type="predicted"/>
<comment type="caution">
    <text evidence="2">The sequence shown here is derived from an EMBL/GenBank/DDBJ whole genome shotgun (WGS) entry which is preliminary data.</text>
</comment>
<accession>A0AAE0GFM1</accession>
<name>A0AAE0GFM1_9CHLO</name>
<dbReference type="EMBL" id="LGRX02006487">
    <property type="protein sequence ID" value="KAK3276576.1"/>
    <property type="molecule type" value="Genomic_DNA"/>
</dbReference>
<keyword evidence="3" id="KW-1185">Reference proteome</keyword>
<feature type="compositionally biased region" description="Basic residues" evidence="1">
    <location>
        <begin position="1"/>
        <end position="14"/>
    </location>
</feature>
<sequence length="133" mass="15184">MVRKGNTKRPRAGKSLKTTPTDLAPRHQVARASSFKFKTLRCVENQLKNVSTISLLRQCFALASIAWLQWKAGSKICRRRTHFILKFKTVFFQRICDLSAFIRVFRPLGQIVLPIQLLQQLSEADRASLSVAL</sequence>